<accession>A0A1H5ZJW4</accession>
<sequence>MISTQKTPTRDRTQATSGGHIKMIGVGVVVLLALVAIGAVPRVISHREALAATTQAPVTHPVVTIIHATRGEPTSDLSLPGNIEPLYSADLFARVDGYIDRRNVDIGTRVHAGEVLAVISSPELDQQLSEARATVAQSQAALLQARASLEQSRANAELTRLTKERDIPLGQEHAISQQIVDSAVQSHNARLADVTASEANIVAAQATVAANQANVARLEKMQGFERIVAPFDGVITQRNVERGDLVNASASAGSKPLFSIAQSSTLRVYVDVPQSQAVDIHDGQTANINVTERLGRTYTGTITRNASALNDAARTMRTEVQVDNRDGSLLPGMYAQVHFTLSQQRASLIIPTSSLVIDHSGMHVVTVDSTNKLHFIPVTIGKDLGKEIEILAGLTGSESLVASPSDLLSEGQHVELR</sequence>
<dbReference type="Gene3D" id="2.40.420.20">
    <property type="match status" value="1"/>
</dbReference>
<feature type="domain" description="CusB-like beta-barrel" evidence="5">
    <location>
        <begin position="268"/>
        <end position="340"/>
    </location>
</feature>
<feature type="domain" description="Multidrug resistance protein MdtA-like alpha-helical hairpin" evidence="3">
    <location>
        <begin position="142"/>
        <end position="214"/>
    </location>
</feature>
<protein>
    <submittedName>
        <fullName evidence="6">RND family efflux transporter, MFP subunit</fullName>
    </submittedName>
</protein>
<feature type="domain" description="Multidrug resistance protein MdtA-like barrel-sandwich hybrid" evidence="4">
    <location>
        <begin position="89"/>
        <end position="251"/>
    </location>
</feature>
<dbReference type="Gene3D" id="1.10.287.470">
    <property type="entry name" value="Helix hairpin bin"/>
    <property type="match status" value="1"/>
</dbReference>
<keyword evidence="2" id="KW-0472">Membrane</keyword>
<dbReference type="InterPro" id="IPR006143">
    <property type="entry name" value="RND_pump_MFP"/>
</dbReference>
<dbReference type="NCBIfam" id="TIGR01730">
    <property type="entry name" value="RND_mfp"/>
    <property type="match status" value="1"/>
</dbReference>
<dbReference type="InterPro" id="IPR058625">
    <property type="entry name" value="MdtA-like_BSH"/>
</dbReference>
<evidence type="ECO:0000313" key="6">
    <source>
        <dbReference type="EMBL" id="SEG36511.1"/>
    </source>
</evidence>
<name>A0A1H5ZJW4_9BACT</name>
<dbReference type="InterPro" id="IPR058624">
    <property type="entry name" value="MdtA-like_HH"/>
</dbReference>
<dbReference type="RefSeq" id="WP_103933571.1">
    <property type="nucleotide sequence ID" value="NZ_FNVA01000004.1"/>
</dbReference>
<evidence type="ECO:0000256" key="1">
    <source>
        <dbReference type="ARBA" id="ARBA00009477"/>
    </source>
</evidence>
<reference evidence="6 7" key="1">
    <citation type="submission" date="2016-10" db="EMBL/GenBank/DDBJ databases">
        <authorList>
            <person name="de Groot N.N."/>
        </authorList>
    </citation>
    <scope>NUCLEOTIDE SEQUENCE [LARGE SCALE GENOMIC DNA]</scope>
    <source>
        <strain evidence="6 7">DSM 22489</strain>
    </source>
</reference>
<comment type="similarity">
    <text evidence="1">Belongs to the membrane fusion protein (MFP) (TC 8.A.1) family.</text>
</comment>
<proteinExistence type="inferred from homology"/>
<dbReference type="OrthoDB" id="9806939at2"/>
<dbReference type="GO" id="GO:1990281">
    <property type="term" value="C:efflux pump complex"/>
    <property type="evidence" value="ECO:0007669"/>
    <property type="project" value="TreeGrafter"/>
</dbReference>
<organism evidence="6 7">
    <name type="scientific">Bryocella elongata</name>
    <dbReference type="NCBI Taxonomy" id="863522"/>
    <lineage>
        <taxon>Bacteria</taxon>
        <taxon>Pseudomonadati</taxon>
        <taxon>Acidobacteriota</taxon>
        <taxon>Terriglobia</taxon>
        <taxon>Terriglobales</taxon>
        <taxon>Acidobacteriaceae</taxon>
        <taxon>Bryocella</taxon>
    </lineage>
</organism>
<dbReference type="Gene3D" id="2.40.50.100">
    <property type="match status" value="1"/>
</dbReference>
<dbReference type="Pfam" id="PF25876">
    <property type="entry name" value="HH_MFP_RND"/>
    <property type="match status" value="1"/>
</dbReference>
<keyword evidence="2" id="KW-1133">Transmembrane helix</keyword>
<dbReference type="InterPro" id="IPR058792">
    <property type="entry name" value="Beta-barrel_RND_2"/>
</dbReference>
<dbReference type="Gene3D" id="2.40.30.170">
    <property type="match status" value="1"/>
</dbReference>
<dbReference type="PANTHER" id="PTHR30469:SF37">
    <property type="entry name" value="RAGD PROTEIN"/>
    <property type="match status" value="1"/>
</dbReference>
<dbReference type="GO" id="GO:0015562">
    <property type="term" value="F:efflux transmembrane transporter activity"/>
    <property type="evidence" value="ECO:0007669"/>
    <property type="project" value="TreeGrafter"/>
</dbReference>
<feature type="transmembrane region" description="Helical" evidence="2">
    <location>
        <begin position="21"/>
        <end position="40"/>
    </location>
</feature>
<evidence type="ECO:0000259" key="5">
    <source>
        <dbReference type="Pfam" id="PF25954"/>
    </source>
</evidence>
<dbReference type="FunFam" id="2.40.30.170:FF:000010">
    <property type="entry name" value="Efflux RND transporter periplasmic adaptor subunit"/>
    <property type="match status" value="1"/>
</dbReference>
<gene>
    <name evidence="6" type="ORF">SAMN05421819_2699</name>
</gene>
<dbReference type="SUPFAM" id="SSF111369">
    <property type="entry name" value="HlyD-like secretion proteins"/>
    <property type="match status" value="1"/>
</dbReference>
<keyword evidence="7" id="KW-1185">Reference proteome</keyword>
<keyword evidence="2" id="KW-0812">Transmembrane</keyword>
<dbReference type="Proteomes" id="UP000236728">
    <property type="component" value="Unassembled WGS sequence"/>
</dbReference>
<evidence type="ECO:0000259" key="4">
    <source>
        <dbReference type="Pfam" id="PF25917"/>
    </source>
</evidence>
<dbReference type="EMBL" id="FNVA01000004">
    <property type="protein sequence ID" value="SEG36511.1"/>
    <property type="molecule type" value="Genomic_DNA"/>
</dbReference>
<evidence type="ECO:0000313" key="7">
    <source>
        <dbReference type="Proteomes" id="UP000236728"/>
    </source>
</evidence>
<dbReference type="Pfam" id="PF25954">
    <property type="entry name" value="Beta-barrel_RND_2"/>
    <property type="match status" value="1"/>
</dbReference>
<evidence type="ECO:0000259" key="3">
    <source>
        <dbReference type="Pfam" id="PF25876"/>
    </source>
</evidence>
<dbReference type="PANTHER" id="PTHR30469">
    <property type="entry name" value="MULTIDRUG RESISTANCE PROTEIN MDTA"/>
    <property type="match status" value="1"/>
</dbReference>
<evidence type="ECO:0000256" key="2">
    <source>
        <dbReference type="SAM" id="Phobius"/>
    </source>
</evidence>
<dbReference type="AlphaFoldDB" id="A0A1H5ZJW4"/>
<dbReference type="Pfam" id="PF25917">
    <property type="entry name" value="BSH_RND"/>
    <property type="match status" value="1"/>
</dbReference>